<reference evidence="2" key="1">
    <citation type="journal article" date="2021" name="Open Biol.">
        <title>Shared evolutionary footprints suggest mitochondrial oxidative damage underlies multiple complex I losses in fungi.</title>
        <authorList>
            <person name="Schikora-Tamarit M.A."/>
            <person name="Marcet-Houben M."/>
            <person name="Nosek J."/>
            <person name="Gabaldon T."/>
        </authorList>
    </citation>
    <scope>NUCLEOTIDE SEQUENCE</scope>
    <source>
        <strain evidence="2">CBS2887</strain>
    </source>
</reference>
<sequence>MDSEVQTRKTSQHRQSSNKTKIQLEVHPELAGLPQVVRLDNHADGYGHGNAQRCKNRPWLCKDVRYGEPVYRKPVECDVVEHSDPKQRVPNQSFADGR</sequence>
<feature type="region of interest" description="Disordered" evidence="1">
    <location>
        <begin position="1"/>
        <end position="23"/>
    </location>
</feature>
<reference evidence="2" key="2">
    <citation type="submission" date="2021-01" db="EMBL/GenBank/DDBJ databases">
        <authorList>
            <person name="Schikora-Tamarit M.A."/>
        </authorList>
    </citation>
    <scope>NUCLEOTIDE SEQUENCE</scope>
    <source>
        <strain evidence="2">CBS2887</strain>
    </source>
</reference>
<gene>
    <name evidence="2" type="ORF">WICPIJ_003876</name>
</gene>
<evidence type="ECO:0000313" key="2">
    <source>
        <dbReference type="EMBL" id="KAH3685151.1"/>
    </source>
</evidence>
<dbReference type="EMBL" id="JAEUBG010002127">
    <property type="protein sequence ID" value="KAH3685151.1"/>
    <property type="molecule type" value="Genomic_DNA"/>
</dbReference>
<evidence type="ECO:0000256" key="1">
    <source>
        <dbReference type="SAM" id="MobiDB-lite"/>
    </source>
</evidence>
<keyword evidence="3" id="KW-1185">Reference proteome</keyword>
<proteinExistence type="predicted"/>
<accession>A0A9P8Q701</accession>
<dbReference type="Proteomes" id="UP000774326">
    <property type="component" value="Unassembled WGS sequence"/>
</dbReference>
<dbReference type="AlphaFoldDB" id="A0A9P8Q701"/>
<comment type="caution">
    <text evidence="2">The sequence shown here is derived from an EMBL/GenBank/DDBJ whole genome shotgun (WGS) entry which is preliminary data.</text>
</comment>
<protein>
    <submittedName>
        <fullName evidence="2">Uncharacterized protein</fullName>
    </submittedName>
</protein>
<name>A0A9P8Q701_WICPI</name>
<organism evidence="2 3">
    <name type="scientific">Wickerhamomyces pijperi</name>
    <name type="common">Yeast</name>
    <name type="synonym">Pichia pijperi</name>
    <dbReference type="NCBI Taxonomy" id="599730"/>
    <lineage>
        <taxon>Eukaryota</taxon>
        <taxon>Fungi</taxon>
        <taxon>Dikarya</taxon>
        <taxon>Ascomycota</taxon>
        <taxon>Saccharomycotina</taxon>
        <taxon>Saccharomycetes</taxon>
        <taxon>Phaffomycetales</taxon>
        <taxon>Wickerhamomycetaceae</taxon>
        <taxon>Wickerhamomyces</taxon>
    </lineage>
</organism>
<evidence type="ECO:0000313" key="3">
    <source>
        <dbReference type="Proteomes" id="UP000774326"/>
    </source>
</evidence>